<evidence type="ECO:0000313" key="1">
    <source>
        <dbReference type="EMBL" id="KAK1746072.1"/>
    </source>
</evidence>
<dbReference type="AlphaFoldDB" id="A0AAD8YH85"/>
<reference evidence="1" key="1">
    <citation type="submission" date="2023-06" db="EMBL/GenBank/DDBJ databases">
        <title>Survivors Of The Sea: Transcriptome response of Skeletonema marinoi to long-term dormancy.</title>
        <authorList>
            <person name="Pinder M.I.M."/>
            <person name="Kourtchenko O."/>
            <person name="Robertson E.K."/>
            <person name="Larsson T."/>
            <person name="Maumus F."/>
            <person name="Osuna-Cruz C.M."/>
            <person name="Vancaester E."/>
            <person name="Stenow R."/>
            <person name="Vandepoele K."/>
            <person name="Ploug H."/>
            <person name="Bruchert V."/>
            <person name="Godhe A."/>
            <person name="Topel M."/>
        </authorList>
    </citation>
    <scope>NUCLEOTIDE SEQUENCE</scope>
    <source>
        <strain evidence="1">R05AC</strain>
    </source>
</reference>
<keyword evidence="2" id="KW-1185">Reference proteome</keyword>
<evidence type="ECO:0000313" key="2">
    <source>
        <dbReference type="Proteomes" id="UP001224775"/>
    </source>
</evidence>
<dbReference type="EMBL" id="JATAAI010000004">
    <property type="protein sequence ID" value="KAK1746072.1"/>
    <property type="molecule type" value="Genomic_DNA"/>
</dbReference>
<sequence length="143" mass="15995">HIDTATGINRNNGSDPNAAGREKVIQTQLHSETRAVLCRLQGIDRSLYSEIDPLHLPEVLSLIAQRHGEGELYAAVLSSIMTLFSTMNREKCIQQERDYHAAKAAEHIAKVEELDKELATIKEAAAMRSQDNVCSQSNKRRRT</sequence>
<dbReference type="Proteomes" id="UP001224775">
    <property type="component" value="Unassembled WGS sequence"/>
</dbReference>
<proteinExistence type="predicted"/>
<accession>A0AAD8YH85</accession>
<protein>
    <submittedName>
        <fullName evidence="1">Uncharacterized protein</fullName>
    </submittedName>
</protein>
<name>A0AAD8YH85_9STRA</name>
<comment type="caution">
    <text evidence="1">The sequence shown here is derived from an EMBL/GenBank/DDBJ whole genome shotgun (WGS) entry which is preliminary data.</text>
</comment>
<gene>
    <name evidence="1" type="ORF">QTG54_002679</name>
</gene>
<feature type="non-terminal residue" evidence="1">
    <location>
        <position position="1"/>
    </location>
</feature>
<organism evidence="1 2">
    <name type="scientific">Skeletonema marinoi</name>
    <dbReference type="NCBI Taxonomy" id="267567"/>
    <lineage>
        <taxon>Eukaryota</taxon>
        <taxon>Sar</taxon>
        <taxon>Stramenopiles</taxon>
        <taxon>Ochrophyta</taxon>
        <taxon>Bacillariophyta</taxon>
        <taxon>Coscinodiscophyceae</taxon>
        <taxon>Thalassiosirophycidae</taxon>
        <taxon>Thalassiosirales</taxon>
        <taxon>Skeletonemataceae</taxon>
        <taxon>Skeletonema</taxon>
        <taxon>Skeletonema marinoi-dohrnii complex</taxon>
    </lineage>
</organism>